<dbReference type="InterPro" id="IPR029055">
    <property type="entry name" value="Ntn_hydrolases_N"/>
</dbReference>
<evidence type="ECO:0000313" key="2">
    <source>
        <dbReference type="EMBL" id="EAA23626.1"/>
    </source>
</evidence>
<protein>
    <submittedName>
        <fullName evidence="2">Choloylglycine hydrolase</fullName>
    </submittedName>
</protein>
<dbReference type="AlphaFoldDB" id="Q7P4P8"/>
<dbReference type="InterPro" id="IPR005079">
    <property type="entry name" value="Peptidase_C45_hydrolase"/>
</dbReference>
<proteinExistence type="predicted"/>
<dbReference type="GO" id="GO:0016787">
    <property type="term" value="F:hydrolase activity"/>
    <property type="evidence" value="ECO:0007669"/>
    <property type="project" value="UniProtKB-KW"/>
</dbReference>
<dbReference type="PANTHER" id="PTHR34180:SF1">
    <property type="entry name" value="BETA-ALANYL-DOPAMINE_CARCININE HYDROLASE"/>
    <property type="match status" value="1"/>
</dbReference>
<dbReference type="Pfam" id="PF03417">
    <property type="entry name" value="AAT"/>
    <property type="match status" value="1"/>
</dbReference>
<reference evidence="2 3" key="1">
    <citation type="journal article" date="2003" name="Genome Res.">
        <title>Genome analysis of F. nucleatum sub spp vincentii and its comparison with the genome of F. nucleatum ATCC 25586.</title>
        <authorList>
            <person name="Kapatral V."/>
            <person name="Ivanova N."/>
            <person name="Anderson I."/>
            <person name="Reznik G."/>
            <person name="Bhattacharyya A."/>
            <person name="Gardner W.L."/>
            <person name="Mikhailova N."/>
            <person name="Lapidus A."/>
            <person name="Larsen N."/>
            <person name="D'Souza M."/>
            <person name="Walunas T."/>
            <person name="Haselkorn R."/>
            <person name="Overbeek R."/>
            <person name="Kyrpides N."/>
        </authorList>
    </citation>
    <scope>NUCLEOTIDE SEQUENCE [LARGE SCALE GENOMIC DNA]</scope>
    <source>
        <strain evidence="2 3">ATCC 49256</strain>
    </source>
</reference>
<dbReference type="Gene3D" id="3.60.60.10">
    <property type="entry name" value="Penicillin V Acylase, Chain A"/>
    <property type="match status" value="1"/>
</dbReference>
<dbReference type="EMBL" id="AABF01000104">
    <property type="protein sequence ID" value="EAA23626.1"/>
    <property type="molecule type" value="Genomic_DNA"/>
</dbReference>
<name>Q7P4P8_FUSVC</name>
<dbReference type="Proteomes" id="UP000006454">
    <property type="component" value="Unassembled WGS sequence"/>
</dbReference>
<dbReference type="InterPro" id="IPR047794">
    <property type="entry name" value="C45_proenzyme-like"/>
</dbReference>
<evidence type="ECO:0000259" key="1">
    <source>
        <dbReference type="Pfam" id="PF03417"/>
    </source>
</evidence>
<gene>
    <name evidence="2" type="ORF">FNV0469</name>
</gene>
<organism evidence="2 3">
    <name type="scientific">Fusobacterium vincentii ATCC 49256</name>
    <dbReference type="NCBI Taxonomy" id="209882"/>
    <lineage>
        <taxon>Bacteria</taxon>
        <taxon>Fusobacteriati</taxon>
        <taxon>Fusobacteriota</taxon>
        <taxon>Fusobacteriia</taxon>
        <taxon>Fusobacteriales</taxon>
        <taxon>Fusobacteriaceae</taxon>
        <taxon>Fusobacterium</taxon>
    </lineage>
</organism>
<dbReference type="NCBIfam" id="NF040521">
    <property type="entry name" value="C45_proenzyme"/>
    <property type="match status" value="1"/>
</dbReference>
<accession>Q7P4P8</accession>
<sequence>MYHSRWKNSHRESGLTYGDRLYKNNTIINFKSYLTKEKINYAKQVFDIYNEYYPEIIEEIKGFAEGQHTDFKIVFAFLVTMYIFTYDNYCSMLALTNKNCLVFARNSDFLVDIKKVTDSTFYKLTSNFSFIGNTTAMIQMEDGINEKGLACGLTFVYPTVKNYGFNAGFLIRYILEKCETTEQAVIF</sequence>
<evidence type="ECO:0000313" key="3">
    <source>
        <dbReference type="Proteomes" id="UP000006454"/>
    </source>
</evidence>
<feature type="domain" description="Peptidase C45 hydrolase" evidence="1">
    <location>
        <begin position="96"/>
        <end position="185"/>
    </location>
</feature>
<comment type="caution">
    <text evidence="2">The sequence shown here is derived from an EMBL/GenBank/DDBJ whole genome shotgun (WGS) entry which is preliminary data.</text>
</comment>
<keyword evidence="2" id="KW-0378">Hydrolase</keyword>
<dbReference type="InterPro" id="IPR047801">
    <property type="entry name" value="Peptidase_C45"/>
</dbReference>
<dbReference type="SUPFAM" id="SSF56235">
    <property type="entry name" value="N-terminal nucleophile aminohydrolases (Ntn hydrolases)"/>
    <property type="match status" value="1"/>
</dbReference>
<dbReference type="PANTHER" id="PTHR34180">
    <property type="entry name" value="PEPTIDASE C45"/>
    <property type="match status" value="1"/>
</dbReference>